<evidence type="ECO:0000313" key="2">
    <source>
        <dbReference type="EMBL" id="CAD7799752.1"/>
    </source>
</evidence>
<gene>
    <name evidence="2" type="ORF">CHRY9390_00531</name>
    <name evidence="3" type="ORF">CHRY9390_03257</name>
    <name evidence="4" type="ORF">CHRY9390_03270</name>
    <name evidence="5" type="ORF">CHRY9390_03287</name>
</gene>
<dbReference type="EMBL" id="CAJIMS010000002">
    <property type="protein sequence ID" value="CAD7823611.1"/>
    <property type="molecule type" value="Genomic_DNA"/>
</dbReference>
<proteinExistence type="predicted"/>
<evidence type="ECO:0000313" key="3">
    <source>
        <dbReference type="EMBL" id="CAD7823520.1"/>
    </source>
</evidence>
<protein>
    <recommendedName>
        <fullName evidence="7">PrcB C-terminal domain-containing protein</fullName>
    </recommendedName>
</protein>
<keyword evidence="1" id="KW-0732">Signal</keyword>
<feature type="chain" id="PRO_5041585643" description="PrcB C-terminal domain-containing protein" evidence="1">
    <location>
        <begin position="22"/>
        <end position="151"/>
    </location>
</feature>
<sequence length="151" mass="16804">MKNYLLLFFCAVFFTLNSCNSNDENTEYKTPISIQQIGKGNLMGNYLPQQNMVITTSAQWNALLNNVDATNNTSGSFTETNIDFNQFMVIAVFDEVYPNGGHSIDIITIDDTPQSIVVDLEKLLTGNATSVVTQPYHIVKIPKSTKPVVFQ</sequence>
<dbReference type="Proteomes" id="UP000662618">
    <property type="component" value="Unassembled WGS sequence"/>
</dbReference>
<evidence type="ECO:0000313" key="4">
    <source>
        <dbReference type="EMBL" id="CAD7823611.1"/>
    </source>
</evidence>
<organism evidence="5 6">
    <name type="scientific">Chryseobacterium aquaeductus</name>
    <dbReference type="NCBI Taxonomy" id="2675056"/>
    <lineage>
        <taxon>Bacteria</taxon>
        <taxon>Pseudomonadati</taxon>
        <taxon>Bacteroidota</taxon>
        <taxon>Flavobacteriia</taxon>
        <taxon>Flavobacteriales</taxon>
        <taxon>Weeksellaceae</taxon>
        <taxon>Chryseobacterium group</taxon>
        <taxon>Chryseobacterium</taxon>
    </lineage>
</organism>
<dbReference type="EMBL" id="CAJIMS010000002">
    <property type="protein sequence ID" value="CAD7823520.1"/>
    <property type="molecule type" value="Genomic_DNA"/>
</dbReference>
<keyword evidence="6" id="KW-1185">Reference proteome</keyword>
<evidence type="ECO:0000313" key="5">
    <source>
        <dbReference type="EMBL" id="CAD7823730.1"/>
    </source>
</evidence>
<evidence type="ECO:0000313" key="6">
    <source>
        <dbReference type="Proteomes" id="UP000662618"/>
    </source>
</evidence>
<comment type="caution">
    <text evidence="5">The sequence shown here is derived from an EMBL/GenBank/DDBJ whole genome shotgun (WGS) entry which is preliminary data.</text>
</comment>
<evidence type="ECO:0000256" key="1">
    <source>
        <dbReference type="SAM" id="SignalP"/>
    </source>
</evidence>
<feature type="signal peptide" evidence="1">
    <location>
        <begin position="1"/>
        <end position="21"/>
    </location>
</feature>
<name>A0A9N8QTZ3_9FLAO</name>
<dbReference type="EMBL" id="CAJIMS010000002">
    <property type="protein sequence ID" value="CAD7823730.1"/>
    <property type="molecule type" value="Genomic_DNA"/>
</dbReference>
<accession>A0A9N8QTZ3</accession>
<dbReference type="AlphaFoldDB" id="A0A9N8QTZ3"/>
<reference evidence="5" key="1">
    <citation type="submission" date="2020-12" db="EMBL/GenBank/DDBJ databases">
        <authorList>
            <person name="Rodrigo-Torres L."/>
            <person name="Arahal R. D."/>
            <person name="Lucena T."/>
        </authorList>
    </citation>
    <scope>NUCLEOTIDE SEQUENCE</scope>
    <source>
        <strain evidence="5">CECT 9390</strain>
    </source>
</reference>
<dbReference type="EMBL" id="CAJIMS010000001">
    <property type="protein sequence ID" value="CAD7799752.1"/>
    <property type="molecule type" value="Genomic_DNA"/>
</dbReference>
<dbReference type="RefSeq" id="WP_162087052.1">
    <property type="nucleotide sequence ID" value="NZ_CAJIMS010000001.1"/>
</dbReference>
<evidence type="ECO:0008006" key="7">
    <source>
        <dbReference type="Google" id="ProtNLM"/>
    </source>
</evidence>